<dbReference type="Pfam" id="PF24924">
    <property type="entry name" value="DUF7745"/>
    <property type="match status" value="1"/>
</dbReference>
<evidence type="ECO:0000259" key="2">
    <source>
        <dbReference type="Pfam" id="PF24924"/>
    </source>
</evidence>
<dbReference type="OrthoDB" id="1291298at2759"/>
<reference evidence="3" key="1">
    <citation type="submission" date="2025-08" db="UniProtKB">
        <authorList>
            <consortium name="RefSeq"/>
        </authorList>
    </citation>
    <scope>IDENTIFICATION</scope>
</reference>
<proteinExistence type="predicted"/>
<dbReference type="OMA" id="WRSKRID"/>
<dbReference type="KEGG" id="nta:107765503"/>
<feature type="region of interest" description="Disordered" evidence="1">
    <location>
        <begin position="256"/>
        <end position="287"/>
    </location>
</feature>
<dbReference type="AlphaFoldDB" id="A0A1S3XIH1"/>
<name>A0A1S3XIH1_TOBAC</name>
<feature type="domain" description="DUF7745" evidence="2">
    <location>
        <begin position="10"/>
        <end position="205"/>
    </location>
</feature>
<evidence type="ECO:0000256" key="1">
    <source>
        <dbReference type="SAM" id="MobiDB-lite"/>
    </source>
</evidence>
<dbReference type="InterPro" id="IPR056647">
    <property type="entry name" value="DUF7745"/>
</dbReference>
<protein>
    <recommendedName>
        <fullName evidence="2">DUF7745 domain-containing protein</fullName>
    </recommendedName>
</protein>
<dbReference type="PANTHER" id="PTHR48200:SF1">
    <property type="entry name" value="AMINOTRANSFERASE-LIKE PLANT MOBILE DOMAIN-CONTAINING PROTEIN"/>
    <property type="match status" value="1"/>
</dbReference>
<accession>A0A1S3XIH1</accession>
<sequence>MIDVAIKKANDTVVPLILSEIYRALTICRGGGKFFQGCNLLLQLWMQEHLCHRVGYMNYGMTGLSCIEEFESRVVGIEFPEGTEAWLAHLSSLTADKIEWAFGWLPVTEAVYMSAEVCYLFLMGIRSIQPYAPHRVLRQLGRFQTVPHDEDLSKHVIELGPKAVFPEGRIRHVWNECRFLEPKTMVRDLARGEVDPKYIVWFDKRFQIPERPAKRAHVQQFTSDSQEQWGWLAKEESYRAKISQLERQVMDLQFENSLQATTDEGEKKKLTQETESQSSNQEDENSC</sequence>
<evidence type="ECO:0000313" key="3">
    <source>
        <dbReference type="RefSeq" id="XP_016439649.1"/>
    </source>
</evidence>
<dbReference type="RefSeq" id="XP_016439649.1">
    <property type="nucleotide sequence ID" value="XM_016584163.1"/>
</dbReference>
<organism evidence="3">
    <name type="scientific">Nicotiana tabacum</name>
    <name type="common">Common tobacco</name>
    <dbReference type="NCBI Taxonomy" id="4097"/>
    <lineage>
        <taxon>Eukaryota</taxon>
        <taxon>Viridiplantae</taxon>
        <taxon>Streptophyta</taxon>
        <taxon>Embryophyta</taxon>
        <taxon>Tracheophyta</taxon>
        <taxon>Spermatophyta</taxon>
        <taxon>Magnoliopsida</taxon>
        <taxon>eudicotyledons</taxon>
        <taxon>Gunneridae</taxon>
        <taxon>Pentapetalae</taxon>
        <taxon>asterids</taxon>
        <taxon>lamiids</taxon>
        <taxon>Solanales</taxon>
        <taxon>Solanaceae</taxon>
        <taxon>Nicotianoideae</taxon>
        <taxon>Nicotianeae</taxon>
        <taxon>Nicotiana</taxon>
    </lineage>
</organism>
<dbReference type="PANTHER" id="PTHR48200">
    <property type="entry name" value="PROTEIN, PUTATIVE-RELATED"/>
    <property type="match status" value="1"/>
</dbReference>
<dbReference type="PaxDb" id="4097-A0A1S3XIH1"/>
<gene>
    <name evidence="3" type="primary">LOC107765503</name>
</gene>